<organism evidence="6 7">
    <name type="scientific">Mariniphaga anaerophila</name>
    <dbReference type="NCBI Taxonomy" id="1484053"/>
    <lineage>
        <taxon>Bacteria</taxon>
        <taxon>Pseudomonadati</taxon>
        <taxon>Bacteroidota</taxon>
        <taxon>Bacteroidia</taxon>
        <taxon>Marinilabiliales</taxon>
        <taxon>Prolixibacteraceae</taxon>
        <taxon>Mariniphaga</taxon>
    </lineage>
</organism>
<dbReference type="InterPro" id="IPR011050">
    <property type="entry name" value="Pectin_lyase_fold/virulence"/>
</dbReference>
<evidence type="ECO:0000313" key="6">
    <source>
        <dbReference type="EMBL" id="SHF11327.1"/>
    </source>
</evidence>
<dbReference type="AlphaFoldDB" id="A0A1M4Z0H3"/>
<dbReference type="SMART" id="SM00710">
    <property type="entry name" value="PbH1"/>
    <property type="match status" value="8"/>
</dbReference>
<evidence type="ECO:0000256" key="2">
    <source>
        <dbReference type="ARBA" id="ARBA00022525"/>
    </source>
</evidence>
<proteinExistence type="predicted"/>
<dbReference type="GO" id="GO:0016837">
    <property type="term" value="F:carbon-oxygen lyase activity, acting on polysaccharides"/>
    <property type="evidence" value="ECO:0007669"/>
    <property type="project" value="TreeGrafter"/>
</dbReference>
<dbReference type="Pfam" id="PF13229">
    <property type="entry name" value="Beta_helix"/>
    <property type="match status" value="1"/>
</dbReference>
<evidence type="ECO:0000259" key="4">
    <source>
        <dbReference type="Pfam" id="PF08480"/>
    </source>
</evidence>
<sequence>MKTTRFLLYLILMASNLLTNGKEYFVAHYGLDDALGTYTNPFGSIHQACIVAQAGDTVTVFGGEYYIDKQIIPQNSGKAGAWITFRSMPGEKVIFDGQFITYANEKLFTSQSAGLFQITAKEFIHVKELHFRNSYSVGILVGYSSNLPEAAPEEKRNTRNIKIEGCSVNRSFNSGISVWYADSVIVTSCEITRANDIDFCLPETRRGHEAPHEAISICGARHFIISNNHVHHCYKEGIDCKEVSSHGLICNNLVHDVPRQAYYADAWFGLLEDIEFRNNIAHSSAWGFAISVEGKNSEARNIRIHNNLVYNMKGAGILFGLWGENRLRSDIHIYNNTLYKCGSEGWFSGNVGSIDILSTNCRDVYIYNNICDKGFDYEIGFGFKKNELPEALEKQNIIVKNNLVSGTKNKEVRIGQFDAKVIEYIPAENKIGTPKYRNSSFFDFVPVNIPRPKNDDKWKYTPSPWYGAYEPLKMTD</sequence>
<dbReference type="InterPro" id="IPR052052">
    <property type="entry name" value="Polysaccharide_Lyase_9"/>
</dbReference>
<dbReference type="Pfam" id="PF08480">
    <property type="entry name" value="Disaggr_assoc"/>
    <property type="match status" value="1"/>
</dbReference>
<dbReference type="RefSeq" id="WP_083570660.1">
    <property type="nucleotide sequence ID" value="NZ_FQUM01000003.1"/>
</dbReference>
<name>A0A1M4Z0H3_9BACT</name>
<feature type="domain" description="Right handed beta helix" evidence="5">
    <location>
        <begin position="120"/>
        <end position="297"/>
    </location>
</feature>
<dbReference type="InterPro" id="IPR006626">
    <property type="entry name" value="PbH1"/>
</dbReference>
<comment type="subcellular location">
    <subcellularLocation>
        <location evidence="1">Secreted</location>
    </subcellularLocation>
</comment>
<dbReference type="SUPFAM" id="SSF51126">
    <property type="entry name" value="Pectin lyase-like"/>
    <property type="match status" value="2"/>
</dbReference>
<accession>A0A1M4Z0H3</accession>
<reference evidence="6 7" key="1">
    <citation type="submission" date="2016-11" db="EMBL/GenBank/DDBJ databases">
        <authorList>
            <person name="Jaros S."/>
            <person name="Januszkiewicz K."/>
            <person name="Wedrychowicz H."/>
        </authorList>
    </citation>
    <scope>NUCLEOTIDE SEQUENCE [LARGE SCALE GENOMIC DNA]</scope>
    <source>
        <strain evidence="6 7">DSM 26910</strain>
    </source>
</reference>
<dbReference type="InterPro" id="IPR013687">
    <property type="entry name" value="Disaggr-rel"/>
</dbReference>
<evidence type="ECO:0000256" key="3">
    <source>
        <dbReference type="ARBA" id="ARBA00022729"/>
    </source>
</evidence>
<evidence type="ECO:0000313" key="7">
    <source>
        <dbReference type="Proteomes" id="UP000184164"/>
    </source>
</evidence>
<dbReference type="OrthoDB" id="8660908at2"/>
<keyword evidence="2" id="KW-0964">Secreted</keyword>
<dbReference type="EMBL" id="FQUM01000003">
    <property type="protein sequence ID" value="SHF11327.1"/>
    <property type="molecule type" value="Genomic_DNA"/>
</dbReference>
<dbReference type="Gene3D" id="2.160.20.10">
    <property type="entry name" value="Single-stranded right-handed beta-helix, Pectin lyase-like"/>
    <property type="match status" value="1"/>
</dbReference>
<feature type="domain" description="Disaggregatase-related" evidence="4">
    <location>
        <begin position="301"/>
        <end position="409"/>
    </location>
</feature>
<dbReference type="STRING" id="1484053.SAMN05444274_103531"/>
<dbReference type="InterPro" id="IPR039448">
    <property type="entry name" value="Beta_helix"/>
</dbReference>
<dbReference type="Proteomes" id="UP000184164">
    <property type="component" value="Unassembled WGS sequence"/>
</dbReference>
<dbReference type="PANTHER" id="PTHR40088">
    <property type="entry name" value="PECTATE LYASE (EUROFUNG)"/>
    <property type="match status" value="1"/>
</dbReference>
<dbReference type="PANTHER" id="PTHR40088:SF2">
    <property type="entry name" value="SECRETED SUGAR HYDROLASE"/>
    <property type="match status" value="1"/>
</dbReference>
<dbReference type="InterPro" id="IPR012334">
    <property type="entry name" value="Pectin_lyas_fold"/>
</dbReference>
<keyword evidence="3" id="KW-0732">Signal</keyword>
<evidence type="ECO:0000259" key="5">
    <source>
        <dbReference type="Pfam" id="PF13229"/>
    </source>
</evidence>
<dbReference type="GO" id="GO:0005576">
    <property type="term" value="C:extracellular region"/>
    <property type="evidence" value="ECO:0007669"/>
    <property type="project" value="UniProtKB-SubCell"/>
</dbReference>
<gene>
    <name evidence="6" type="ORF">SAMN05444274_103531</name>
</gene>
<keyword evidence="7" id="KW-1185">Reference proteome</keyword>
<protein>
    <submittedName>
        <fullName evidence="6">Disaggregatase related</fullName>
    </submittedName>
</protein>
<evidence type="ECO:0000256" key="1">
    <source>
        <dbReference type="ARBA" id="ARBA00004613"/>
    </source>
</evidence>